<name>A0A6B8KMG8_9HYPH</name>
<feature type="region of interest" description="Disordered" evidence="1">
    <location>
        <begin position="374"/>
        <end position="394"/>
    </location>
</feature>
<sequence>MDAVVSKSPVTPFSLKDAPSLIERVWPAQKISVEAQKERKAVKGQTLTGLGSYWKGRKPLILVRACVLGALLPSTGNDEEDLAVFEALCGLSDDQVRERFKLSLTIDEIKAFATPEQLSALFEQNDNQLAKFRKMTRKERNDLMSAVIARMPYQARVERLLRPEEVDEETLTSEQLPWVNEHLGTNANSLSELIEQIGIMRFGARPRIGDVFCGGGSIPFEAARLGCDAYASDLNPIACMLTWGALNVIGAPSKRRKALEIAEKSLLVSIDEEITALGIEHDSKGNRAKAYLYCLETRCPQTGWMVPMSPSWVISRSKKVIAVLIPDQANKRYEIEVRTAQDAAEFESALKGTIQGGRLVHEVGGEVFATPVKSLRGDRKGSNGETVTNIRPWEKGDFAPRPSDLFQERLYAIQWITKETLRKPRQTTFFTSVRPEDEAREHKVHEFVEANLTSWQAQGLVPDMSISPGEKTSEMIRTRGWTRWHHAFTPRDYIIIASLLKNNHEAEIGVLIPSLLNHASKLCQWATTNAPLDADGKQAGGARDLPNHVFYNQAFNTFWNYASRASNFLLRDIVVTKEVPTATIRGQGQVSNTSALALADRSDIFITDPPYADAVHYHEISEFFIAWLRKRPPEPFKHWTWDSRRPLAIKGDGEDFRKGMVDAYKAMADHMPDNGLQIVMFTHQDAGVWGDMAQIFWGAGLRVMAAWYIATETTSELKKGGYVQGTVILVLRKRKDGEHGYKDEVVQEVKVEVADQIDTMAGLNQSLKGHGRIENLFEDADLQMAGYAAALRVLTKYTTIDGVDMTKEALRPRVKGERGLVAEIIEFAVQVANEHMVPEGMSPKVWGQLTGSERFFFKMMDVEEAGAKKLDNYQNFSRAFRVPKYDDLMGSTVPNEARLKSAKEFKKAGFEGTEFGSSKSRAMLFAIYEIQNDVDSDDVLSHLHDLIPDYFNVRDDLISLADYIAKKRANLDEAEARAAAILHGLIRNERFG</sequence>
<evidence type="ECO:0000313" key="4">
    <source>
        <dbReference type="Proteomes" id="UP000309061"/>
    </source>
</evidence>
<keyword evidence="4" id="KW-1185">Reference proteome</keyword>
<dbReference type="REBASE" id="370634">
    <property type="entry name" value="M.MheH2ORF20855P"/>
</dbReference>
<reference evidence="3 4" key="1">
    <citation type="submission" date="2019-11" db="EMBL/GenBank/DDBJ databases">
        <title>The genome sequence of Methylocystis heyeri.</title>
        <authorList>
            <person name="Oshkin I.Y."/>
            <person name="Miroshnikov K."/>
            <person name="Dedysh S.N."/>
        </authorList>
    </citation>
    <scope>NUCLEOTIDE SEQUENCE [LARGE SCALE GENOMIC DNA]</scope>
    <source>
        <strain evidence="3 4">H2</strain>
        <plasmid evidence="3 4">unnamed1</plasmid>
    </source>
</reference>
<evidence type="ECO:0000313" key="3">
    <source>
        <dbReference type="EMBL" id="QGM48240.1"/>
    </source>
</evidence>
<dbReference type="AlphaFoldDB" id="A0A6B8KMG8"/>
<dbReference type="OrthoDB" id="3197274at2"/>
<dbReference type="NCBIfam" id="NF042963">
    <property type="entry name" value="DUF1156_antiphage"/>
    <property type="match status" value="1"/>
</dbReference>
<dbReference type="Proteomes" id="UP000309061">
    <property type="component" value="Plasmid unnamed1"/>
</dbReference>
<geneLocation type="plasmid" evidence="3">
    <name>unnamed1</name>
</geneLocation>
<protein>
    <submittedName>
        <fullName evidence="3">DUF1156 domain-containing protein</fullName>
    </submittedName>
</protein>
<dbReference type="KEGG" id="mhey:H2LOC_020855"/>
<accession>A0A6B8KMG8</accession>
<dbReference type="InterPro" id="IPR009537">
    <property type="entry name" value="DUF1156"/>
</dbReference>
<dbReference type="SUPFAM" id="SSF53335">
    <property type="entry name" value="S-adenosyl-L-methionine-dependent methyltransferases"/>
    <property type="match status" value="2"/>
</dbReference>
<feature type="domain" description="DUF1156" evidence="2">
    <location>
        <begin position="26"/>
        <end position="78"/>
    </location>
</feature>
<dbReference type="Gene3D" id="3.40.50.150">
    <property type="entry name" value="Vaccinia Virus protein VP39"/>
    <property type="match status" value="1"/>
</dbReference>
<keyword evidence="3" id="KW-0614">Plasmid</keyword>
<dbReference type="EMBL" id="CP046053">
    <property type="protein sequence ID" value="QGM48240.1"/>
    <property type="molecule type" value="Genomic_DNA"/>
</dbReference>
<dbReference type="Pfam" id="PF06634">
    <property type="entry name" value="DUF1156"/>
    <property type="match status" value="1"/>
</dbReference>
<dbReference type="InterPro" id="IPR049953">
    <property type="entry name" value="Antiphage_assoc"/>
</dbReference>
<dbReference type="RefSeq" id="WP_154331773.1">
    <property type="nucleotide sequence ID" value="NZ_CP046053.1"/>
</dbReference>
<gene>
    <name evidence="3" type="ORF">H2LOC_020855</name>
</gene>
<dbReference type="InterPro" id="IPR029063">
    <property type="entry name" value="SAM-dependent_MTases_sf"/>
</dbReference>
<proteinExistence type="predicted"/>
<evidence type="ECO:0000259" key="2">
    <source>
        <dbReference type="Pfam" id="PF06634"/>
    </source>
</evidence>
<organism evidence="3 4">
    <name type="scientific">Methylocystis heyeri</name>
    <dbReference type="NCBI Taxonomy" id="391905"/>
    <lineage>
        <taxon>Bacteria</taxon>
        <taxon>Pseudomonadati</taxon>
        <taxon>Pseudomonadota</taxon>
        <taxon>Alphaproteobacteria</taxon>
        <taxon>Hyphomicrobiales</taxon>
        <taxon>Methylocystaceae</taxon>
        <taxon>Methylocystis</taxon>
    </lineage>
</organism>
<evidence type="ECO:0000256" key="1">
    <source>
        <dbReference type="SAM" id="MobiDB-lite"/>
    </source>
</evidence>